<evidence type="ECO:0000256" key="13">
    <source>
        <dbReference type="SAM" id="SignalP"/>
    </source>
</evidence>
<keyword evidence="17" id="KW-1185">Reference proteome</keyword>
<dbReference type="InterPro" id="IPR000531">
    <property type="entry name" value="Beta-barrel_TonB"/>
</dbReference>
<evidence type="ECO:0000259" key="15">
    <source>
        <dbReference type="Pfam" id="PF07715"/>
    </source>
</evidence>
<evidence type="ECO:0000256" key="7">
    <source>
        <dbReference type="ARBA" id="ARBA00023065"/>
    </source>
</evidence>
<keyword evidence="13" id="KW-0732">Signal</keyword>
<keyword evidence="8 12" id="KW-0798">TonB box</keyword>
<evidence type="ECO:0000256" key="9">
    <source>
        <dbReference type="ARBA" id="ARBA00023136"/>
    </source>
</evidence>
<accession>A0A1Z4LXB1</accession>
<evidence type="ECO:0000256" key="11">
    <source>
        <dbReference type="PROSITE-ProRule" id="PRU01360"/>
    </source>
</evidence>
<evidence type="ECO:0000256" key="8">
    <source>
        <dbReference type="ARBA" id="ARBA00023077"/>
    </source>
</evidence>
<gene>
    <name evidence="16" type="ORF">NIES267_53700</name>
</gene>
<comment type="similarity">
    <text evidence="11 12">Belongs to the TonB-dependent receptor family.</text>
</comment>
<keyword evidence="5 11" id="KW-0812">Transmembrane</keyword>
<evidence type="ECO:0000256" key="1">
    <source>
        <dbReference type="ARBA" id="ARBA00004571"/>
    </source>
</evidence>
<organism evidence="16 17">
    <name type="scientific">Calothrix parasitica NIES-267</name>
    <dbReference type="NCBI Taxonomy" id="1973488"/>
    <lineage>
        <taxon>Bacteria</taxon>
        <taxon>Bacillati</taxon>
        <taxon>Cyanobacteriota</taxon>
        <taxon>Cyanophyceae</taxon>
        <taxon>Nostocales</taxon>
        <taxon>Calotrichaceae</taxon>
        <taxon>Calothrix</taxon>
    </lineage>
</organism>
<dbReference type="AlphaFoldDB" id="A0A1Z4LXB1"/>
<feature type="chain" id="PRO_5012622337" evidence="13">
    <location>
        <begin position="24"/>
        <end position="721"/>
    </location>
</feature>
<proteinExistence type="inferred from homology"/>
<evidence type="ECO:0000256" key="12">
    <source>
        <dbReference type="RuleBase" id="RU003357"/>
    </source>
</evidence>
<dbReference type="Pfam" id="PF07715">
    <property type="entry name" value="Plug"/>
    <property type="match status" value="1"/>
</dbReference>
<evidence type="ECO:0000256" key="6">
    <source>
        <dbReference type="ARBA" id="ARBA00023004"/>
    </source>
</evidence>
<dbReference type="Pfam" id="PF00593">
    <property type="entry name" value="TonB_dep_Rec_b-barrel"/>
    <property type="match status" value="1"/>
</dbReference>
<protein>
    <submittedName>
        <fullName evidence="16">TonB-dependent receptor</fullName>
    </submittedName>
</protein>
<keyword evidence="4" id="KW-0410">Iron transport</keyword>
<feature type="signal peptide" evidence="13">
    <location>
        <begin position="1"/>
        <end position="23"/>
    </location>
</feature>
<keyword evidence="6" id="KW-0408">Iron</keyword>
<dbReference type="Proteomes" id="UP000218418">
    <property type="component" value="Chromosome"/>
</dbReference>
<feature type="domain" description="TonB-dependent receptor plug" evidence="15">
    <location>
        <begin position="78"/>
        <end position="188"/>
    </location>
</feature>
<dbReference type="GO" id="GO:0009279">
    <property type="term" value="C:cell outer membrane"/>
    <property type="evidence" value="ECO:0007669"/>
    <property type="project" value="UniProtKB-SubCell"/>
</dbReference>
<evidence type="ECO:0000313" key="17">
    <source>
        <dbReference type="Proteomes" id="UP000218418"/>
    </source>
</evidence>
<comment type="subcellular location">
    <subcellularLocation>
        <location evidence="1 11">Cell outer membrane</location>
        <topology evidence="1 11">Multi-pass membrane protein</topology>
    </subcellularLocation>
</comment>
<keyword evidence="10 11" id="KW-0998">Cell outer membrane</keyword>
<dbReference type="Gene3D" id="2.40.170.20">
    <property type="entry name" value="TonB-dependent receptor, beta-barrel domain"/>
    <property type="match status" value="1"/>
</dbReference>
<dbReference type="InterPro" id="IPR039426">
    <property type="entry name" value="TonB-dep_rcpt-like"/>
</dbReference>
<evidence type="ECO:0000256" key="2">
    <source>
        <dbReference type="ARBA" id="ARBA00022448"/>
    </source>
</evidence>
<evidence type="ECO:0000256" key="3">
    <source>
        <dbReference type="ARBA" id="ARBA00022452"/>
    </source>
</evidence>
<dbReference type="GO" id="GO:0006826">
    <property type="term" value="P:iron ion transport"/>
    <property type="evidence" value="ECO:0007669"/>
    <property type="project" value="UniProtKB-KW"/>
</dbReference>
<keyword evidence="16" id="KW-0675">Receptor</keyword>
<keyword evidence="9 11" id="KW-0472">Membrane</keyword>
<evidence type="ECO:0000256" key="5">
    <source>
        <dbReference type="ARBA" id="ARBA00022692"/>
    </source>
</evidence>
<keyword evidence="3 11" id="KW-1134">Transmembrane beta strand</keyword>
<keyword evidence="7" id="KW-0406">Ion transport</keyword>
<feature type="domain" description="TonB-dependent receptor-like beta-barrel" evidence="14">
    <location>
        <begin position="270"/>
        <end position="686"/>
    </location>
</feature>
<dbReference type="InterPro" id="IPR012910">
    <property type="entry name" value="Plug_dom"/>
</dbReference>
<dbReference type="PANTHER" id="PTHR32552">
    <property type="entry name" value="FERRICHROME IRON RECEPTOR-RELATED"/>
    <property type="match status" value="1"/>
</dbReference>
<dbReference type="EMBL" id="AP018227">
    <property type="protein sequence ID" value="BAY85864.1"/>
    <property type="molecule type" value="Genomic_DNA"/>
</dbReference>
<evidence type="ECO:0000259" key="14">
    <source>
        <dbReference type="Pfam" id="PF00593"/>
    </source>
</evidence>
<keyword evidence="2 11" id="KW-0813">Transport</keyword>
<evidence type="ECO:0000313" key="16">
    <source>
        <dbReference type="EMBL" id="BAY85864.1"/>
    </source>
</evidence>
<name>A0A1Z4LXB1_9CYAN</name>
<dbReference type="OrthoDB" id="9775095at2"/>
<dbReference type="PANTHER" id="PTHR32552:SF81">
    <property type="entry name" value="TONB-DEPENDENT OUTER MEMBRANE RECEPTOR"/>
    <property type="match status" value="1"/>
</dbReference>
<dbReference type="InterPro" id="IPR036942">
    <property type="entry name" value="Beta-barrel_TonB_sf"/>
</dbReference>
<dbReference type="PROSITE" id="PS52016">
    <property type="entry name" value="TONB_DEPENDENT_REC_3"/>
    <property type="match status" value="1"/>
</dbReference>
<dbReference type="SUPFAM" id="SSF56935">
    <property type="entry name" value="Porins"/>
    <property type="match status" value="1"/>
</dbReference>
<reference evidence="16 17" key="1">
    <citation type="submission" date="2017-06" db="EMBL/GenBank/DDBJ databases">
        <title>Genome sequencing of cyanobaciteial culture collection at National Institute for Environmental Studies (NIES).</title>
        <authorList>
            <person name="Hirose Y."/>
            <person name="Shimura Y."/>
            <person name="Fujisawa T."/>
            <person name="Nakamura Y."/>
            <person name="Kawachi M."/>
        </authorList>
    </citation>
    <scope>NUCLEOTIDE SEQUENCE [LARGE SCALE GENOMIC DNA]</scope>
    <source>
        <strain evidence="16 17">NIES-267</strain>
    </source>
</reference>
<sequence length="721" mass="81218">MKQFFYTAIISVFCLVLPQPISAQENLIEKQNNLDAKENLITEKTNNLNSDTPQLNLTSLETADIEPIITAQKQPQQLQDIPFIWNVISEREIKQILINYLGDIAKKIARYNYSPKYERGNELGNYITLQGLKNPKLLTARDRAAFYIDDIPVDYNNFLLLSSVELDRIQVLGIPQSSLVGKNSAGGIVNAIPRQASSEPEVIVSTSYGKYNSRELQFSLNDALVEDKLALRIAGVYEGRNGFIQNIATDEKIGERARFSARGQLLWTPTSDWRISFNSYNSFINDGHPPFNKLNPSEPFKVDINTEGYNHYNTNTQALKVDYQGKGFRATSITARRFSQQELLFPGTTGATQTVDDLKLKLWTQELRFQSPKSAENFQWLLGAYYESQNYIVDDARVDIPGLPEVRRFGDDSRKTYALFGQVDYKPVKPLTLSAGLRYEYSDGSLDSSYSLVSSDGSLSPIRPDFEDEKVSDEELIPNFGLKYQISPNLIGYANIAKGYRPGGLNYGADTQDTLLFEEEKSWNYVVGLQSVWLNGFLLAGLSFFHKDINDYQVLQFDENGVLGDINNIDLKATGVQFALQAKPTPGLDLIASVGYMNSKYENYINSETGIDLSDNQVPFLPQLTYNLAAQYRTPGGLYARAELRGYGLTYFDDDNTIKQEPYALVNARIGYEAEKYGIYLYANNLFDTRYLTSGYLFPVPDGTAEFGDPAIYGIQMKAKF</sequence>
<evidence type="ECO:0000256" key="10">
    <source>
        <dbReference type="ARBA" id="ARBA00023237"/>
    </source>
</evidence>
<evidence type="ECO:0000256" key="4">
    <source>
        <dbReference type="ARBA" id="ARBA00022496"/>
    </source>
</evidence>